<name>A0ABY1Q046_9BACT</name>
<sequence length="122" mass="13576">MLASASQAAKFYEQVVRDGCVFTFVNDGGMLVYPVQAIEVVPFWSSRSRMLTVLKNHPKYAVYAIDETDLVTFLDQTMPLLAGEGIHVGVNWSGERLTGYNLPVDDVLTNIAYWQEKVATAD</sequence>
<comment type="caution">
    <text evidence="1">The sequence shown here is derived from an EMBL/GenBank/DDBJ whole genome shotgun (WGS) entry which is preliminary data.</text>
</comment>
<dbReference type="EMBL" id="FXUG01000004">
    <property type="protein sequence ID" value="SMP54789.1"/>
    <property type="molecule type" value="Genomic_DNA"/>
</dbReference>
<dbReference type="Pfam" id="PF11042">
    <property type="entry name" value="DUF2750"/>
    <property type="match status" value="1"/>
</dbReference>
<organism evidence="1 2">
    <name type="scientific">Neorhodopirellula lusitana</name>
    <dbReference type="NCBI Taxonomy" id="445327"/>
    <lineage>
        <taxon>Bacteria</taxon>
        <taxon>Pseudomonadati</taxon>
        <taxon>Planctomycetota</taxon>
        <taxon>Planctomycetia</taxon>
        <taxon>Pirellulales</taxon>
        <taxon>Pirellulaceae</taxon>
        <taxon>Neorhodopirellula</taxon>
    </lineage>
</organism>
<evidence type="ECO:0008006" key="3">
    <source>
        <dbReference type="Google" id="ProtNLM"/>
    </source>
</evidence>
<dbReference type="RefSeq" id="WP_283432471.1">
    <property type="nucleotide sequence ID" value="NZ_FXUG01000004.1"/>
</dbReference>
<evidence type="ECO:0000313" key="2">
    <source>
        <dbReference type="Proteomes" id="UP001158067"/>
    </source>
</evidence>
<accession>A0ABY1Q046</accession>
<keyword evidence="2" id="KW-1185">Reference proteome</keyword>
<gene>
    <name evidence="1" type="ORF">SAMN06265222_104295</name>
</gene>
<dbReference type="InterPro" id="IPR021284">
    <property type="entry name" value="DUF2750"/>
</dbReference>
<reference evidence="1 2" key="1">
    <citation type="submission" date="2017-05" db="EMBL/GenBank/DDBJ databases">
        <authorList>
            <person name="Varghese N."/>
            <person name="Submissions S."/>
        </authorList>
    </citation>
    <scope>NUCLEOTIDE SEQUENCE [LARGE SCALE GENOMIC DNA]</scope>
    <source>
        <strain evidence="1 2">DSM 25457</strain>
    </source>
</reference>
<protein>
    <recommendedName>
        <fullName evidence="3">DUF2750 domain-containing protein</fullName>
    </recommendedName>
</protein>
<evidence type="ECO:0000313" key="1">
    <source>
        <dbReference type="EMBL" id="SMP54789.1"/>
    </source>
</evidence>
<proteinExistence type="predicted"/>
<dbReference type="Proteomes" id="UP001158067">
    <property type="component" value="Unassembled WGS sequence"/>
</dbReference>